<organism evidence="1 2">
    <name type="scientific">Thelonectria olida</name>
    <dbReference type="NCBI Taxonomy" id="1576542"/>
    <lineage>
        <taxon>Eukaryota</taxon>
        <taxon>Fungi</taxon>
        <taxon>Dikarya</taxon>
        <taxon>Ascomycota</taxon>
        <taxon>Pezizomycotina</taxon>
        <taxon>Sordariomycetes</taxon>
        <taxon>Hypocreomycetidae</taxon>
        <taxon>Hypocreales</taxon>
        <taxon>Nectriaceae</taxon>
        <taxon>Thelonectria</taxon>
    </lineage>
</organism>
<dbReference type="Proteomes" id="UP000777438">
    <property type="component" value="Unassembled WGS sequence"/>
</dbReference>
<reference evidence="1 2" key="1">
    <citation type="journal article" date="2021" name="Nat. Commun.">
        <title>Genetic determinants of endophytism in the Arabidopsis root mycobiome.</title>
        <authorList>
            <person name="Mesny F."/>
            <person name="Miyauchi S."/>
            <person name="Thiergart T."/>
            <person name="Pickel B."/>
            <person name="Atanasova L."/>
            <person name="Karlsson M."/>
            <person name="Huettel B."/>
            <person name="Barry K.W."/>
            <person name="Haridas S."/>
            <person name="Chen C."/>
            <person name="Bauer D."/>
            <person name="Andreopoulos W."/>
            <person name="Pangilinan J."/>
            <person name="LaButti K."/>
            <person name="Riley R."/>
            <person name="Lipzen A."/>
            <person name="Clum A."/>
            <person name="Drula E."/>
            <person name="Henrissat B."/>
            <person name="Kohler A."/>
            <person name="Grigoriev I.V."/>
            <person name="Martin F.M."/>
            <person name="Hacquard S."/>
        </authorList>
    </citation>
    <scope>NUCLEOTIDE SEQUENCE [LARGE SCALE GENOMIC DNA]</scope>
    <source>
        <strain evidence="1 2">MPI-CAGE-CH-0241</strain>
    </source>
</reference>
<comment type="caution">
    <text evidence="1">The sequence shown here is derived from an EMBL/GenBank/DDBJ whole genome shotgun (WGS) entry which is preliminary data.</text>
</comment>
<keyword evidence="2" id="KW-1185">Reference proteome</keyword>
<accession>A0A9P9AST5</accession>
<gene>
    <name evidence="1" type="ORF">B0T10DRAFT_42231</name>
</gene>
<dbReference type="EMBL" id="JAGPYM010000010">
    <property type="protein sequence ID" value="KAH6889879.1"/>
    <property type="molecule type" value="Genomic_DNA"/>
</dbReference>
<evidence type="ECO:0000313" key="2">
    <source>
        <dbReference type="Proteomes" id="UP000777438"/>
    </source>
</evidence>
<dbReference type="AlphaFoldDB" id="A0A9P9AST5"/>
<proteinExistence type="predicted"/>
<evidence type="ECO:0000313" key="1">
    <source>
        <dbReference type="EMBL" id="KAH6889879.1"/>
    </source>
</evidence>
<protein>
    <submittedName>
        <fullName evidence="1">Uncharacterized protein</fullName>
    </submittedName>
</protein>
<sequence length="216" mass="23927">MLQAPSSRLQHNYRHEQNTFARFVPLGTHPNALLRSRVGRPGDIRGTPRLGAWVPEAPSQKAYREVRCPPGTRYGAGQQTPVQFTIPIQLHCLAFAGHLCAFPSTPARHPLFCVFVTAPCLLDNKFFFGVESLTHFTSPTEGQRTQKCAEPPQLQVRTRHNAAQATHRAPRQEGICSMADETPEAEARSFPFGNSGHQALKAHPSTIVKCPVPRYS</sequence>
<name>A0A9P9AST5_9HYPO</name>